<evidence type="ECO:0000256" key="1">
    <source>
        <dbReference type="SAM" id="Coils"/>
    </source>
</evidence>
<dbReference type="InterPro" id="IPR025738">
    <property type="entry name" value="BatD"/>
</dbReference>
<feature type="coiled-coil region" evidence="1">
    <location>
        <begin position="234"/>
        <end position="261"/>
    </location>
</feature>
<keyword evidence="2" id="KW-0472">Membrane</keyword>
<evidence type="ECO:0000256" key="2">
    <source>
        <dbReference type="SAM" id="Phobius"/>
    </source>
</evidence>
<keyword evidence="3" id="KW-0732">Signal</keyword>
<dbReference type="OrthoDB" id="9807384at2"/>
<dbReference type="STRING" id="1703345.A3860_19310"/>
<proteinExistence type="predicted"/>
<protein>
    <recommendedName>
        <fullName evidence="6">Protein BatD</fullName>
    </recommendedName>
</protein>
<feature type="signal peptide" evidence="3">
    <location>
        <begin position="1"/>
        <end position="21"/>
    </location>
</feature>
<name>A0A1V9G2Q5_9BACT</name>
<evidence type="ECO:0000313" key="5">
    <source>
        <dbReference type="Proteomes" id="UP000192796"/>
    </source>
</evidence>
<evidence type="ECO:0008006" key="6">
    <source>
        <dbReference type="Google" id="ProtNLM"/>
    </source>
</evidence>
<keyword evidence="1" id="KW-0175">Coiled coil</keyword>
<reference evidence="4 5" key="1">
    <citation type="submission" date="2016-03" db="EMBL/GenBank/DDBJ databases">
        <title>Niastella vici sp. nov., isolated from farmland soil.</title>
        <authorList>
            <person name="Chen L."/>
            <person name="Wang D."/>
            <person name="Yang S."/>
            <person name="Wang G."/>
        </authorList>
    </citation>
    <scope>NUCLEOTIDE SEQUENCE [LARGE SCALE GENOMIC DNA]</scope>
    <source>
        <strain evidence="4 5">DJ57</strain>
    </source>
</reference>
<keyword evidence="5" id="KW-1185">Reference proteome</keyword>
<dbReference type="RefSeq" id="WP_081146735.1">
    <property type="nucleotide sequence ID" value="NZ_LVYD01000041.1"/>
</dbReference>
<sequence length="301" mass="34022">MKNRILNIILVGCLLAGPAQMHGQVMARASVNRDQILIGEPIKLTFEVRVPMGQTLQWFNLDTIPHFEIMEKGKADTSDNIDGKQFHQELTITSFDSGVVAIPPMTINVGGKNYATDSIPIEVSYAQLDISKDYRDIKEIEEVPKPAWMAWIPWILGAFTAIAIAVIVYLLRKPKNVAPAPPVPVQPKLSPYEEALQALEELRRQGFLQNGEIKTYYSRLNDILRVFMFRKMKVATLEKTNEELIAQLRQLALDKESFNQLVHALQIADFVKFARYQPDATDNEKNFAVIQSAIKTLNNIS</sequence>
<accession>A0A1V9G2Q5</accession>
<keyword evidence="2" id="KW-1133">Transmembrane helix</keyword>
<dbReference type="EMBL" id="LVYD01000041">
    <property type="protein sequence ID" value="OQP64901.1"/>
    <property type="molecule type" value="Genomic_DNA"/>
</dbReference>
<gene>
    <name evidence="4" type="ORF">A3860_19310</name>
</gene>
<dbReference type="AlphaFoldDB" id="A0A1V9G2Q5"/>
<comment type="caution">
    <text evidence="4">The sequence shown here is derived from an EMBL/GenBank/DDBJ whole genome shotgun (WGS) entry which is preliminary data.</text>
</comment>
<feature type="chain" id="PRO_5012822523" description="Protein BatD" evidence="3">
    <location>
        <begin position="22"/>
        <end position="301"/>
    </location>
</feature>
<dbReference type="Proteomes" id="UP000192796">
    <property type="component" value="Unassembled WGS sequence"/>
</dbReference>
<evidence type="ECO:0000256" key="3">
    <source>
        <dbReference type="SAM" id="SignalP"/>
    </source>
</evidence>
<dbReference type="Pfam" id="PF13584">
    <property type="entry name" value="BatD"/>
    <property type="match status" value="1"/>
</dbReference>
<feature type="transmembrane region" description="Helical" evidence="2">
    <location>
        <begin position="148"/>
        <end position="171"/>
    </location>
</feature>
<evidence type="ECO:0000313" key="4">
    <source>
        <dbReference type="EMBL" id="OQP64901.1"/>
    </source>
</evidence>
<keyword evidence="2" id="KW-0812">Transmembrane</keyword>
<organism evidence="4 5">
    <name type="scientific">Niastella vici</name>
    <dbReference type="NCBI Taxonomy" id="1703345"/>
    <lineage>
        <taxon>Bacteria</taxon>
        <taxon>Pseudomonadati</taxon>
        <taxon>Bacteroidota</taxon>
        <taxon>Chitinophagia</taxon>
        <taxon>Chitinophagales</taxon>
        <taxon>Chitinophagaceae</taxon>
        <taxon>Niastella</taxon>
    </lineage>
</organism>